<dbReference type="AlphaFoldDB" id="A0A2P4PEM4"/>
<dbReference type="VEuPathDB" id="FungiDB:RhiirFUN_005203"/>
<proteinExistence type="predicted"/>
<protein>
    <recommendedName>
        <fullName evidence="3">HCP-like protein</fullName>
    </recommendedName>
</protein>
<dbReference type="PANTHER" id="PTHR45011:SF1">
    <property type="entry name" value="DAP3-BINDING CELL DEATH ENHANCER 1"/>
    <property type="match status" value="1"/>
</dbReference>
<dbReference type="Gene3D" id="1.25.40.10">
    <property type="entry name" value="Tetratricopeptide repeat domain"/>
    <property type="match status" value="1"/>
</dbReference>
<dbReference type="InterPro" id="IPR006597">
    <property type="entry name" value="Sel1-like"/>
</dbReference>
<dbReference type="PANTHER" id="PTHR45011">
    <property type="entry name" value="DAP3-BINDING CELL DEATH ENHANCER 1"/>
    <property type="match status" value="1"/>
</dbReference>
<evidence type="ECO:0000313" key="2">
    <source>
        <dbReference type="Proteomes" id="UP000018888"/>
    </source>
</evidence>
<dbReference type="Proteomes" id="UP000018888">
    <property type="component" value="Unassembled WGS sequence"/>
</dbReference>
<accession>A0A2P4PEM4</accession>
<comment type="caution">
    <text evidence="1">The sequence shown here is derived from an EMBL/GenBank/DDBJ whole genome shotgun (WGS) entry which is preliminary data.</text>
</comment>
<dbReference type="SMART" id="SM00671">
    <property type="entry name" value="SEL1"/>
    <property type="match status" value="4"/>
</dbReference>
<dbReference type="SUPFAM" id="SSF81901">
    <property type="entry name" value="HCP-like"/>
    <property type="match status" value="1"/>
</dbReference>
<reference evidence="1 2" key="2">
    <citation type="journal article" date="2018" name="New Phytol.">
        <title>High intraspecific genome diversity in the model arbuscular mycorrhizal symbiont Rhizophagus irregularis.</title>
        <authorList>
            <person name="Chen E.C.H."/>
            <person name="Morin E."/>
            <person name="Beaudet D."/>
            <person name="Noel J."/>
            <person name="Yildirir G."/>
            <person name="Ndikumana S."/>
            <person name="Charron P."/>
            <person name="St-Onge C."/>
            <person name="Giorgi J."/>
            <person name="Kruger M."/>
            <person name="Marton T."/>
            <person name="Ropars J."/>
            <person name="Grigoriev I.V."/>
            <person name="Hainaut M."/>
            <person name="Henrissat B."/>
            <person name="Roux C."/>
            <person name="Martin F."/>
            <person name="Corradi N."/>
        </authorList>
    </citation>
    <scope>NUCLEOTIDE SEQUENCE [LARGE SCALE GENOMIC DNA]</scope>
    <source>
        <strain evidence="1 2">DAOM 197198</strain>
    </source>
</reference>
<dbReference type="InterPro" id="IPR052748">
    <property type="entry name" value="ISR_Activator"/>
</dbReference>
<reference evidence="1 2" key="1">
    <citation type="journal article" date="2013" name="Proc. Natl. Acad. Sci. U.S.A.">
        <title>Genome of an arbuscular mycorrhizal fungus provides insight into the oldest plant symbiosis.</title>
        <authorList>
            <person name="Tisserant E."/>
            <person name="Malbreil M."/>
            <person name="Kuo A."/>
            <person name="Kohler A."/>
            <person name="Symeonidi A."/>
            <person name="Balestrini R."/>
            <person name="Charron P."/>
            <person name="Duensing N."/>
            <person name="Frei Dit Frey N."/>
            <person name="Gianinazzi-Pearson V."/>
            <person name="Gilbert L.B."/>
            <person name="Handa Y."/>
            <person name="Herr J.R."/>
            <person name="Hijri M."/>
            <person name="Koul R."/>
            <person name="Kawaguchi M."/>
            <person name="Krajinski F."/>
            <person name="Lammers P.J."/>
            <person name="Masclaux F.G."/>
            <person name="Murat C."/>
            <person name="Morin E."/>
            <person name="Ndikumana S."/>
            <person name="Pagni M."/>
            <person name="Petitpierre D."/>
            <person name="Requena N."/>
            <person name="Rosikiewicz P."/>
            <person name="Riley R."/>
            <person name="Saito K."/>
            <person name="San Clemente H."/>
            <person name="Shapiro H."/>
            <person name="van Tuinen D."/>
            <person name="Becard G."/>
            <person name="Bonfante P."/>
            <person name="Paszkowski U."/>
            <person name="Shachar-Hill Y.Y."/>
            <person name="Tuskan G.A."/>
            <person name="Young P.W."/>
            <person name="Sanders I.R."/>
            <person name="Henrissat B."/>
            <person name="Rensing S.A."/>
            <person name="Grigoriev I.V."/>
            <person name="Corradi N."/>
            <person name="Roux C."/>
            <person name="Martin F."/>
        </authorList>
    </citation>
    <scope>NUCLEOTIDE SEQUENCE [LARGE SCALE GENOMIC DNA]</scope>
    <source>
        <strain evidence="1 2">DAOM 197198</strain>
    </source>
</reference>
<organism evidence="1 2">
    <name type="scientific">Rhizophagus irregularis (strain DAOM 181602 / DAOM 197198 / MUCL 43194)</name>
    <name type="common">Arbuscular mycorrhizal fungus</name>
    <name type="synonym">Glomus intraradices</name>
    <dbReference type="NCBI Taxonomy" id="747089"/>
    <lineage>
        <taxon>Eukaryota</taxon>
        <taxon>Fungi</taxon>
        <taxon>Fungi incertae sedis</taxon>
        <taxon>Mucoromycota</taxon>
        <taxon>Glomeromycotina</taxon>
        <taxon>Glomeromycetes</taxon>
        <taxon>Glomerales</taxon>
        <taxon>Glomeraceae</taxon>
        <taxon>Rhizophagus</taxon>
    </lineage>
</organism>
<evidence type="ECO:0008006" key="3">
    <source>
        <dbReference type="Google" id="ProtNLM"/>
    </source>
</evidence>
<keyword evidence="2" id="KW-1185">Reference proteome</keyword>
<sequence length="354" mass="41225">MSYKNNQQQEDNDKQQDNNKQQEFYILVNNNLAPFASHHSDHTVLDIFEMVKIQGYIEFFICISYRCDVASLLFYDKRKQEWFPILGWMDQMFLDGNERIERWAYVSVVERLKEIITKTNITTENNISASLNTDNSLHGEMSQIIQNFNKMNIKEIVPANIIIENCSFEKVNDIVNYIFKIVNEGKEFTLTKNIKNILVYFNNNNTNSQEIYDWLLINQNNLDSIFLLGYFNYLGIETSEDNKKAFDLFINISTIISNMGYALCLLKAGYCYNCGIGTSVNYQKAFELYQQAESLGNIVAQYNLNKYYIGKGVEQTLALYHQAANSGYNLAQYKIGRLYEYGIVIKKDIKQAIY</sequence>
<dbReference type="EMBL" id="AUPC02000255">
    <property type="protein sequence ID" value="POG63833.1"/>
    <property type="molecule type" value="Genomic_DNA"/>
</dbReference>
<dbReference type="SMR" id="A0A2P4PEM4"/>
<dbReference type="Pfam" id="PF08238">
    <property type="entry name" value="Sel1"/>
    <property type="match status" value="4"/>
</dbReference>
<evidence type="ECO:0000313" key="1">
    <source>
        <dbReference type="EMBL" id="POG63833.1"/>
    </source>
</evidence>
<dbReference type="InterPro" id="IPR011990">
    <property type="entry name" value="TPR-like_helical_dom_sf"/>
</dbReference>
<name>A0A2P4PEM4_RHIID</name>
<gene>
    <name evidence="1" type="ORF">GLOIN_2v1783593</name>
</gene>